<organism evidence="6">
    <name type="scientific">Volvox carteri f. nagariensis</name>
    <dbReference type="NCBI Taxonomy" id="3068"/>
    <lineage>
        <taxon>Eukaryota</taxon>
        <taxon>Viridiplantae</taxon>
        <taxon>Chlorophyta</taxon>
        <taxon>core chlorophytes</taxon>
        <taxon>Chlorophyceae</taxon>
        <taxon>CS clade</taxon>
        <taxon>Chlamydomonadales</taxon>
        <taxon>Volvocaceae</taxon>
        <taxon>Volvox</taxon>
    </lineage>
</organism>
<accession>D8TKI4</accession>
<feature type="non-terminal residue" evidence="5">
    <location>
        <position position="163"/>
    </location>
</feature>
<keyword evidence="6" id="KW-1185">Reference proteome</keyword>
<evidence type="ECO:0000256" key="1">
    <source>
        <dbReference type="ARBA" id="ARBA00022729"/>
    </source>
</evidence>
<keyword evidence="2" id="KW-0677">Repeat</keyword>
<dbReference type="OrthoDB" id="422749at2759"/>
<dbReference type="KEGG" id="vcn:VOLCADRAFT_33817"/>
<dbReference type="PANTHER" id="PTHR19331:SF487">
    <property type="entry name" value="SOLUBLE SCAVENGER RECEPTOR CYSTEINE-RICH DOMAIN-CONTAINING PROTEIN SSC5D"/>
    <property type="match status" value="1"/>
</dbReference>
<keyword evidence="1" id="KW-0732">Signal</keyword>
<feature type="non-terminal residue" evidence="5">
    <location>
        <position position="1"/>
    </location>
</feature>
<name>D8TKI4_VOLCA</name>
<evidence type="ECO:0000313" key="6">
    <source>
        <dbReference type="Proteomes" id="UP000001058"/>
    </source>
</evidence>
<dbReference type="Pfam" id="PF00530">
    <property type="entry name" value="SRCR"/>
    <property type="match status" value="1"/>
</dbReference>
<keyword evidence="3" id="KW-1015">Disulfide bond</keyword>
<dbReference type="PROSITE" id="PS50287">
    <property type="entry name" value="SRCR_2"/>
    <property type="match status" value="2"/>
</dbReference>
<dbReference type="SMART" id="SM00202">
    <property type="entry name" value="SR"/>
    <property type="match status" value="1"/>
</dbReference>
<dbReference type="SUPFAM" id="SSF56487">
    <property type="entry name" value="SRCR-like"/>
    <property type="match status" value="2"/>
</dbReference>
<dbReference type="Proteomes" id="UP000001058">
    <property type="component" value="Unassembled WGS sequence"/>
</dbReference>
<protein>
    <recommendedName>
        <fullName evidence="4">SRCR domain-containing protein</fullName>
    </recommendedName>
</protein>
<dbReference type="InterPro" id="IPR001190">
    <property type="entry name" value="SRCR"/>
</dbReference>
<dbReference type="InterPro" id="IPR036772">
    <property type="entry name" value="SRCR-like_dom_sf"/>
</dbReference>
<gene>
    <name evidence="5" type="ORF">VOLCADRAFT_33817</name>
</gene>
<evidence type="ECO:0000256" key="3">
    <source>
        <dbReference type="ARBA" id="ARBA00023157"/>
    </source>
</evidence>
<dbReference type="EMBL" id="GL378325">
    <property type="protein sequence ID" value="EFJ52070.1"/>
    <property type="molecule type" value="Genomic_DNA"/>
</dbReference>
<dbReference type="InParanoid" id="D8TKI4"/>
<feature type="domain" description="SRCR" evidence="4">
    <location>
        <begin position="106"/>
        <end position="148"/>
    </location>
</feature>
<feature type="domain" description="SRCR" evidence="4">
    <location>
        <begin position="7"/>
        <end position="91"/>
    </location>
</feature>
<dbReference type="AlphaFoldDB" id="D8TKI4"/>
<dbReference type="GeneID" id="9618057"/>
<evidence type="ECO:0000256" key="2">
    <source>
        <dbReference type="ARBA" id="ARBA00022737"/>
    </source>
</evidence>
<sequence length="163" mass="18143">DAYEGDLRLVGSNQPGSGTLQIFHDGKWGVMNSTYMDWRIATAACRQLGWTWGDLVSNAGSMYGGTSNMVLWNVQFACQSLNSRLVDCPRDQDFYLWTDDAYEGDLRLVGSNRPGSGTLQIFHDGKWGVMNSTYMDWRIATAACRQLGWTWGDLVSNAGSMYG</sequence>
<dbReference type="RefSeq" id="XP_002946844.1">
    <property type="nucleotide sequence ID" value="XM_002946798.1"/>
</dbReference>
<proteinExistence type="predicted"/>
<evidence type="ECO:0000313" key="5">
    <source>
        <dbReference type="EMBL" id="EFJ52070.1"/>
    </source>
</evidence>
<dbReference type="GO" id="GO:0016020">
    <property type="term" value="C:membrane"/>
    <property type="evidence" value="ECO:0007669"/>
    <property type="project" value="InterPro"/>
</dbReference>
<reference evidence="5 6" key="1">
    <citation type="journal article" date="2010" name="Science">
        <title>Genomic analysis of organismal complexity in the multicellular green alga Volvox carteri.</title>
        <authorList>
            <person name="Prochnik S.E."/>
            <person name="Umen J."/>
            <person name="Nedelcu A.M."/>
            <person name="Hallmann A."/>
            <person name="Miller S.M."/>
            <person name="Nishii I."/>
            <person name="Ferris P."/>
            <person name="Kuo A."/>
            <person name="Mitros T."/>
            <person name="Fritz-Laylin L.K."/>
            <person name="Hellsten U."/>
            <person name="Chapman J."/>
            <person name="Simakov O."/>
            <person name="Rensing S.A."/>
            <person name="Terry A."/>
            <person name="Pangilinan J."/>
            <person name="Kapitonov V."/>
            <person name="Jurka J."/>
            <person name="Salamov A."/>
            <person name="Shapiro H."/>
            <person name="Schmutz J."/>
            <person name="Grimwood J."/>
            <person name="Lindquist E."/>
            <person name="Lucas S."/>
            <person name="Grigoriev I.V."/>
            <person name="Schmitt R."/>
            <person name="Kirk D."/>
            <person name="Rokhsar D.S."/>
        </authorList>
    </citation>
    <scope>NUCLEOTIDE SEQUENCE [LARGE SCALE GENOMIC DNA]</scope>
    <source>
        <strain evidence="6">f. Nagariensis / Eve</strain>
    </source>
</reference>
<dbReference type="PANTHER" id="PTHR19331">
    <property type="entry name" value="SCAVENGER RECEPTOR DOMAIN-CONTAINING"/>
    <property type="match status" value="1"/>
</dbReference>
<evidence type="ECO:0000259" key="4">
    <source>
        <dbReference type="PROSITE" id="PS50287"/>
    </source>
</evidence>
<dbReference type="Gene3D" id="3.10.250.10">
    <property type="entry name" value="SRCR-like domain"/>
    <property type="match status" value="2"/>
</dbReference>